<reference evidence="2" key="2">
    <citation type="submission" date="2021-01" db="EMBL/GenBank/DDBJ databases">
        <authorList>
            <person name="Schikora-Tamarit M.A."/>
        </authorList>
    </citation>
    <scope>NUCLEOTIDE SEQUENCE</scope>
    <source>
        <strain evidence="2">CBS2887</strain>
    </source>
</reference>
<organism evidence="2 3">
    <name type="scientific">Wickerhamomyces pijperi</name>
    <name type="common">Yeast</name>
    <name type="synonym">Pichia pijperi</name>
    <dbReference type="NCBI Taxonomy" id="599730"/>
    <lineage>
        <taxon>Eukaryota</taxon>
        <taxon>Fungi</taxon>
        <taxon>Dikarya</taxon>
        <taxon>Ascomycota</taxon>
        <taxon>Saccharomycotina</taxon>
        <taxon>Saccharomycetes</taxon>
        <taxon>Phaffomycetales</taxon>
        <taxon>Wickerhamomycetaceae</taxon>
        <taxon>Wickerhamomyces</taxon>
    </lineage>
</organism>
<evidence type="ECO:0000313" key="2">
    <source>
        <dbReference type="EMBL" id="KAH3686020.1"/>
    </source>
</evidence>
<evidence type="ECO:0000256" key="1">
    <source>
        <dbReference type="SAM" id="SignalP"/>
    </source>
</evidence>
<dbReference type="Pfam" id="PF10333">
    <property type="entry name" value="Pga1"/>
    <property type="match status" value="1"/>
</dbReference>
<dbReference type="OrthoDB" id="10560269at2759"/>
<feature type="chain" id="PRO_5040166177" evidence="1">
    <location>
        <begin position="21"/>
        <end position="183"/>
    </location>
</feature>
<feature type="signal peptide" evidence="1">
    <location>
        <begin position="1"/>
        <end position="20"/>
    </location>
</feature>
<sequence>MIFELPFITFILLILGTVQCNTEAGFFQSKSLDSIHLNKDIIKIQQTVTPDTVLSLSIPNLDLDQFKEFYVPVNESELNGFYNMRMSWDALSPIEIYKFDIIKANNTDIIEDGQRIYIYLKYKYDCFPLMAFEDNLNVKILISSTVLGFIPLDMVPVVKLVCMTAVVGFIGGHYIYKFLSCCI</sequence>
<accession>A0A9P8QAN0</accession>
<protein>
    <submittedName>
        <fullName evidence="2">Uncharacterized protein</fullName>
    </submittedName>
</protein>
<gene>
    <name evidence="2" type="ORF">WICPIJ_003020</name>
</gene>
<comment type="caution">
    <text evidence="2">The sequence shown here is derived from an EMBL/GenBank/DDBJ whole genome shotgun (WGS) entry which is preliminary data.</text>
</comment>
<dbReference type="InterPro" id="IPR019433">
    <property type="entry name" value="GPI_ManTrfase_II_coact_Pga1"/>
</dbReference>
<reference evidence="2" key="1">
    <citation type="journal article" date="2021" name="Open Biol.">
        <title>Shared evolutionary footprints suggest mitochondrial oxidative damage underlies multiple complex I losses in fungi.</title>
        <authorList>
            <person name="Schikora-Tamarit M.A."/>
            <person name="Marcet-Houben M."/>
            <person name="Nosek J."/>
            <person name="Gabaldon T."/>
        </authorList>
    </citation>
    <scope>NUCLEOTIDE SEQUENCE</scope>
    <source>
        <strain evidence="2">CBS2887</strain>
    </source>
</reference>
<dbReference type="Proteomes" id="UP000774326">
    <property type="component" value="Unassembled WGS sequence"/>
</dbReference>
<keyword evidence="3" id="KW-1185">Reference proteome</keyword>
<dbReference type="AlphaFoldDB" id="A0A9P8QAN0"/>
<proteinExistence type="predicted"/>
<dbReference type="EMBL" id="JAEUBG010001689">
    <property type="protein sequence ID" value="KAH3686020.1"/>
    <property type="molecule type" value="Genomic_DNA"/>
</dbReference>
<name>A0A9P8QAN0_WICPI</name>
<evidence type="ECO:0000313" key="3">
    <source>
        <dbReference type="Proteomes" id="UP000774326"/>
    </source>
</evidence>
<keyword evidence="1" id="KW-0732">Signal</keyword>